<dbReference type="GO" id="GO:0004672">
    <property type="term" value="F:protein kinase activity"/>
    <property type="evidence" value="ECO:0007669"/>
    <property type="project" value="InterPro"/>
</dbReference>
<dbReference type="PANTHER" id="PTHR24055">
    <property type="entry name" value="MITOGEN-ACTIVATED PROTEIN KINASE"/>
    <property type="match status" value="1"/>
</dbReference>
<dbReference type="Gene3D" id="3.30.200.20">
    <property type="entry name" value="Phosphorylase Kinase, domain 1"/>
    <property type="match status" value="1"/>
</dbReference>
<evidence type="ECO:0000259" key="3">
    <source>
        <dbReference type="PROSITE" id="PS50011"/>
    </source>
</evidence>
<keyword evidence="1" id="KW-0547">Nucleotide-binding</keyword>
<dbReference type="Gene3D" id="1.10.510.10">
    <property type="entry name" value="Transferase(Phosphotransferase) domain 1"/>
    <property type="match status" value="1"/>
</dbReference>
<protein>
    <recommendedName>
        <fullName evidence="3">Protein kinase domain-containing protein</fullName>
    </recommendedName>
</protein>
<dbReference type="PROSITE" id="PS00108">
    <property type="entry name" value="PROTEIN_KINASE_ST"/>
    <property type="match status" value="1"/>
</dbReference>
<dbReference type="SUPFAM" id="SSF56112">
    <property type="entry name" value="Protein kinase-like (PK-like)"/>
    <property type="match status" value="1"/>
</dbReference>
<dbReference type="InterPro" id="IPR011009">
    <property type="entry name" value="Kinase-like_dom_sf"/>
</dbReference>
<dbReference type="EMBL" id="MN739120">
    <property type="protein sequence ID" value="QHS89787.1"/>
    <property type="molecule type" value="Genomic_DNA"/>
</dbReference>
<reference evidence="4" key="1">
    <citation type="journal article" date="2020" name="Nature">
        <title>Giant virus diversity and host interactions through global metagenomics.</title>
        <authorList>
            <person name="Schulz F."/>
            <person name="Roux S."/>
            <person name="Paez-Espino D."/>
            <person name="Jungbluth S."/>
            <person name="Walsh D.A."/>
            <person name="Denef V.J."/>
            <person name="McMahon K.D."/>
            <person name="Konstantinidis K.T."/>
            <person name="Eloe-Fadrosh E.A."/>
            <person name="Kyrpides N.C."/>
            <person name="Woyke T."/>
        </authorList>
    </citation>
    <scope>NUCLEOTIDE SEQUENCE</scope>
    <source>
        <strain evidence="4">GVMAG-M-3300010160-4</strain>
    </source>
</reference>
<evidence type="ECO:0000256" key="1">
    <source>
        <dbReference type="ARBA" id="ARBA00022741"/>
    </source>
</evidence>
<dbReference type="PROSITE" id="PS50011">
    <property type="entry name" value="PROTEIN_KINASE_DOM"/>
    <property type="match status" value="1"/>
</dbReference>
<keyword evidence="2" id="KW-0067">ATP-binding</keyword>
<dbReference type="GO" id="GO:0005524">
    <property type="term" value="F:ATP binding"/>
    <property type="evidence" value="ECO:0007669"/>
    <property type="project" value="UniProtKB-KW"/>
</dbReference>
<dbReference type="InterPro" id="IPR008271">
    <property type="entry name" value="Ser/Thr_kinase_AS"/>
</dbReference>
<sequence>MGFIRDSDGKKLGEGSYGIVWAGEITYVDGKKDRGAQKESYHKHEYSGFGSLREIQILHTLSSKSPFVPRLLGVFFDEYKRKPRGNELMKIEGINFVTEILDTNGIKLFGSDLYDFEGAIDMIGQFITAVAFIHDKLITHRDIKPGNILISLHPTTRKPSLKICDFGFSQFLVNSAPSTPGTNTPWYRAPEICWSIQKYGATSDVWAVACTIFEILTGKILFRSEKIDSDDLFSEIIKNNPNAWTQEIHASYKRNSSVILKLNGSDEVQNIEPGPSLMRILERSKYYKPEDRNRWISLDNILKSMLNYKYKEREPCFSVLNNPIFQKTRETFSNIISNIGSMKSGEVINISLTPEMNAVKVNFFSRFISKYPQFTPRILFHAVDLSNRVLNILDKIDPIDKNPIKVMIACIYFYHKYWITLSTTYSVGKFFEEVLTCDIEKPENLEEYYKLDEWIFNFEINVIKTIFPSFRIYRPGIFEMIDEYEPKPNRSDIIKLFLGYIEMNEFSNGSYRKIYRILYNKCVDPNYFFPVKP</sequence>
<accession>A0A6C0BBZ8</accession>
<dbReference type="Pfam" id="PF00069">
    <property type="entry name" value="Pkinase"/>
    <property type="match status" value="1"/>
</dbReference>
<dbReference type="InterPro" id="IPR050117">
    <property type="entry name" value="MAPK"/>
</dbReference>
<evidence type="ECO:0000256" key="2">
    <source>
        <dbReference type="ARBA" id="ARBA00022840"/>
    </source>
</evidence>
<name>A0A6C0BBZ8_9ZZZZ</name>
<dbReference type="SMART" id="SM00220">
    <property type="entry name" value="S_TKc"/>
    <property type="match status" value="1"/>
</dbReference>
<feature type="domain" description="Protein kinase" evidence="3">
    <location>
        <begin position="6"/>
        <end position="325"/>
    </location>
</feature>
<evidence type="ECO:0000313" key="4">
    <source>
        <dbReference type="EMBL" id="QHS89787.1"/>
    </source>
</evidence>
<organism evidence="4">
    <name type="scientific">viral metagenome</name>
    <dbReference type="NCBI Taxonomy" id="1070528"/>
    <lineage>
        <taxon>unclassified sequences</taxon>
        <taxon>metagenomes</taxon>
        <taxon>organismal metagenomes</taxon>
    </lineage>
</organism>
<dbReference type="InterPro" id="IPR000719">
    <property type="entry name" value="Prot_kinase_dom"/>
</dbReference>
<proteinExistence type="predicted"/>
<dbReference type="AlphaFoldDB" id="A0A6C0BBZ8"/>